<dbReference type="Pfam" id="PF01568">
    <property type="entry name" value="Molydop_binding"/>
    <property type="match status" value="1"/>
</dbReference>
<feature type="domain" description="Molybdopterin dinucleotide-binding" evidence="1">
    <location>
        <begin position="16"/>
        <end position="114"/>
    </location>
</feature>
<sequence length="136" mass="15338">MDDFGKYLSKPEHEIRIITYRDVFQSSAAEKSKFSDEYKNLSAIIQLDKKDIKKMGLKIGHNVIVKSTVGEVTVQLKVIESDIPHQGFAYMPNSPWSNAIVPLSDDRSGVPEYKMLHATIKDAKNESITLIEELIA</sequence>
<protein>
    <submittedName>
        <fullName evidence="2">Formylmethanofuran dehydrogenase</fullName>
    </submittedName>
</protein>
<dbReference type="RefSeq" id="WP_259135505.1">
    <property type="nucleotide sequence ID" value="NZ_JANUCS010000016.1"/>
</dbReference>
<dbReference type="AlphaFoldDB" id="A0A424YXZ0"/>
<gene>
    <name evidence="2" type="ORF">D5R95_04950</name>
</gene>
<dbReference type="SUPFAM" id="SSF50692">
    <property type="entry name" value="ADC-like"/>
    <property type="match status" value="1"/>
</dbReference>
<evidence type="ECO:0000259" key="1">
    <source>
        <dbReference type="Pfam" id="PF01568"/>
    </source>
</evidence>
<dbReference type="InterPro" id="IPR006657">
    <property type="entry name" value="MoPterin_dinucl-bd_dom"/>
</dbReference>
<organism evidence="2 3">
    <name type="scientific">Methanosalsum natronophilum</name>
    <dbReference type="NCBI Taxonomy" id="768733"/>
    <lineage>
        <taxon>Archaea</taxon>
        <taxon>Methanobacteriati</taxon>
        <taxon>Methanobacteriota</taxon>
        <taxon>Stenosarchaea group</taxon>
        <taxon>Methanomicrobia</taxon>
        <taxon>Methanosarcinales</taxon>
        <taxon>Methanosarcinaceae</taxon>
        <taxon>Methanosalsum</taxon>
    </lineage>
</organism>
<comment type="caution">
    <text evidence="2">The sequence shown here is derived from an EMBL/GenBank/DDBJ whole genome shotgun (WGS) entry which is preliminary data.</text>
</comment>
<dbReference type="GO" id="GO:0016491">
    <property type="term" value="F:oxidoreductase activity"/>
    <property type="evidence" value="ECO:0007669"/>
    <property type="project" value="InterPro"/>
</dbReference>
<proteinExistence type="predicted"/>
<dbReference type="EMBL" id="QZAB01000313">
    <property type="protein sequence ID" value="RQD85294.1"/>
    <property type="molecule type" value="Genomic_DNA"/>
</dbReference>
<dbReference type="Proteomes" id="UP000284763">
    <property type="component" value="Unassembled WGS sequence"/>
</dbReference>
<accession>A0A424YXZ0</accession>
<evidence type="ECO:0000313" key="2">
    <source>
        <dbReference type="EMBL" id="RQD85294.1"/>
    </source>
</evidence>
<evidence type="ECO:0000313" key="3">
    <source>
        <dbReference type="Proteomes" id="UP000284763"/>
    </source>
</evidence>
<dbReference type="Gene3D" id="2.40.40.20">
    <property type="match status" value="1"/>
</dbReference>
<dbReference type="GO" id="GO:0043546">
    <property type="term" value="F:molybdopterin cofactor binding"/>
    <property type="evidence" value="ECO:0007669"/>
    <property type="project" value="InterPro"/>
</dbReference>
<name>A0A424YXZ0_9EURY</name>
<reference evidence="2 3" key="1">
    <citation type="submission" date="2018-08" db="EMBL/GenBank/DDBJ databases">
        <title>The metabolism and importance of syntrophic acetate oxidation coupled to methane or sulfide production in haloalkaline environments.</title>
        <authorList>
            <person name="Timmers P.H.A."/>
            <person name="Vavourakis C.D."/>
            <person name="Sorokin D.Y."/>
            <person name="Sinninghe Damste J.S."/>
            <person name="Muyzer G."/>
            <person name="Stams A.J.M."/>
            <person name="Plugge C.M."/>
        </authorList>
    </citation>
    <scope>NUCLEOTIDE SEQUENCE [LARGE SCALE GENOMIC DNA]</scope>
    <source>
        <strain evidence="2">MSAO_Arc3</strain>
    </source>
</reference>
<dbReference type="InterPro" id="IPR009010">
    <property type="entry name" value="Asp_de-COase-like_dom_sf"/>
</dbReference>